<dbReference type="GO" id="GO:0009228">
    <property type="term" value="P:thiamine biosynthetic process"/>
    <property type="evidence" value="ECO:0007669"/>
    <property type="project" value="InterPro"/>
</dbReference>
<dbReference type="EMBL" id="CP022521">
    <property type="protein sequence ID" value="ASO20255.1"/>
    <property type="molecule type" value="Genomic_DNA"/>
</dbReference>
<dbReference type="Gene3D" id="3.40.190.10">
    <property type="entry name" value="Periplasmic binding protein-like II"/>
    <property type="match status" value="2"/>
</dbReference>
<dbReference type="PROSITE" id="PS51257">
    <property type="entry name" value="PROKAR_LIPOPROTEIN"/>
    <property type="match status" value="1"/>
</dbReference>
<sequence>MKVSRLVVGAVAVSLAAAGCGGSGGETTTNADGVELDVVTLTLNWYPYGEHAPFYYGVDQGIFEEHGIDLTIQAGQGSQKTVQAATASQTDFGWADTPAVLAGVAQGLDVTSVGVFLQTTPSSAQFFSDQEIETPDDLRGKTIASTAGDALSATFPTFLEINGLSEDDVTLQNTDPAGKMAAVISGQTDALLGFATDQGPTMQESADRPVSYLRFADHGLNFFSNGLITATENLTEREDLVRRMVAASSESWARASEADVAEVIEAMSGASEQLPSPEVLTEQFQATLELLHTEATEGLPPGVNDEADWNATIEIFADAGVIDNAEDASVYWDASFAPEG</sequence>
<accession>A0A221W392</accession>
<dbReference type="KEGG" id="ahg:AHOG_13060"/>
<dbReference type="PANTHER" id="PTHR31528">
    <property type="entry name" value="4-AMINO-5-HYDROXYMETHYL-2-METHYLPYRIMIDINE PHOSPHATE SYNTHASE THI11-RELATED"/>
    <property type="match status" value="1"/>
</dbReference>
<dbReference type="Proteomes" id="UP000204221">
    <property type="component" value="Chromosome"/>
</dbReference>
<dbReference type="RefSeq" id="WP_093941617.1">
    <property type="nucleotide sequence ID" value="NZ_CP022521.1"/>
</dbReference>
<gene>
    <name evidence="1" type="ORF">AHOG_13060</name>
</gene>
<dbReference type="InterPro" id="IPR027939">
    <property type="entry name" value="NMT1/THI5"/>
</dbReference>
<organism evidence="1 2">
    <name type="scientific">Actinoalloteichus hoggarensis</name>
    <dbReference type="NCBI Taxonomy" id="1470176"/>
    <lineage>
        <taxon>Bacteria</taxon>
        <taxon>Bacillati</taxon>
        <taxon>Actinomycetota</taxon>
        <taxon>Actinomycetes</taxon>
        <taxon>Pseudonocardiales</taxon>
        <taxon>Pseudonocardiaceae</taxon>
        <taxon>Actinoalloteichus</taxon>
    </lineage>
</organism>
<name>A0A221W392_9PSEU</name>
<keyword evidence="2" id="KW-1185">Reference proteome</keyword>
<dbReference type="InterPro" id="IPR015168">
    <property type="entry name" value="SsuA/THI5"/>
</dbReference>
<dbReference type="SUPFAM" id="SSF53850">
    <property type="entry name" value="Periplasmic binding protein-like II"/>
    <property type="match status" value="1"/>
</dbReference>
<reference evidence="1 2" key="1">
    <citation type="submission" date="2017-07" db="EMBL/GenBank/DDBJ databases">
        <title>Complete genome sequence of Actinoalloteichus hoggarensis DSM 45943, type strain of Actinoalloteichus hoggarensis.</title>
        <authorList>
            <person name="Ruckert C."/>
            <person name="Nouioui I."/>
            <person name="Willmese J."/>
            <person name="van Wezel G."/>
            <person name="Klenk H.-P."/>
            <person name="Kalinowski J."/>
            <person name="Zotchev S.B."/>
        </authorList>
    </citation>
    <scope>NUCLEOTIDE SEQUENCE [LARGE SCALE GENOMIC DNA]</scope>
    <source>
        <strain evidence="1 2">DSM 45943</strain>
    </source>
</reference>
<dbReference type="PANTHER" id="PTHR31528:SF15">
    <property type="entry name" value="RIBOFLAVIN-BINDING PROTEIN RIBY"/>
    <property type="match status" value="1"/>
</dbReference>
<dbReference type="AlphaFoldDB" id="A0A221W392"/>
<proteinExistence type="predicted"/>
<evidence type="ECO:0000313" key="1">
    <source>
        <dbReference type="EMBL" id="ASO20255.1"/>
    </source>
</evidence>
<evidence type="ECO:0000313" key="2">
    <source>
        <dbReference type="Proteomes" id="UP000204221"/>
    </source>
</evidence>
<dbReference type="Pfam" id="PF09084">
    <property type="entry name" value="NMT1"/>
    <property type="match status" value="1"/>
</dbReference>
<protein>
    <submittedName>
        <fullName evidence="1">Putative thiamine biosynthesis protein</fullName>
    </submittedName>
</protein>
<dbReference type="OrthoDB" id="5348911at2"/>